<proteinExistence type="predicted"/>
<feature type="domain" description="Methyltransferase" evidence="1">
    <location>
        <begin position="66"/>
        <end position="160"/>
    </location>
</feature>
<organism evidence="2">
    <name type="scientific">Nonomuraea gerenzanensis</name>
    <dbReference type="NCBI Taxonomy" id="93944"/>
    <lineage>
        <taxon>Bacteria</taxon>
        <taxon>Bacillati</taxon>
        <taxon>Actinomycetota</taxon>
        <taxon>Actinomycetes</taxon>
        <taxon>Streptosporangiales</taxon>
        <taxon>Streptosporangiaceae</taxon>
        <taxon>Nonomuraea</taxon>
    </lineage>
</organism>
<accession>A0A1M4EEH6</accession>
<dbReference type="AlphaFoldDB" id="A0A1M4EEH6"/>
<dbReference type="InterPro" id="IPR029063">
    <property type="entry name" value="SAM-dependent_MTases_sf"/>
</dbReference>
<dbReference type="SUPFAM" id="SSF53335">
    <property type="entry name" value="S-adenosyl-L-methionine-dependent methyltransferases"/>
    <property type="match status" value="1"/>
</dbReference>
<dbReference type="PANTHER" id="PTHR43591">
    <property type="entry name" value="METHYLTRANSFERASE"/>
    <property type="match status" value="1"/>
</dbReference>
<dbReference type="EMBL" id="LT559118">
    <property type="protein sequence ID" value="SBO97315.1"/>
    <property type="molecule type" value="Genomic_DNA"/>
</dbReference>
<dbReference type="GO" id="GO:0008168">
    <property type="term" value="F:methyltransferase activity"/>
    <property type="evidence" value="ECO:0007669"/>
    <property type="project" value="UniProtKB-KW"/>
</dbReference>
<dbReference type="GO" id="GO:0032259">
    <property type="term" value="P:methylation"/>
    <property type="evidence" value="ECO:0007669"/>
    <property type="project" value="UniProtKB-KW"/>
</dbReference>
<evidence type="ECO:0000259" key="1">
    <source>
        <dbReference type="Pfam" id="PF13649"/>
    </source>
</evidence>
<dbReference type="InterPro" id="IPR041698">
    <property type="entry name" value="Methyltransf_25"/>
</dbReference>
<gene>
    <name evidence="2" type="ORF">BN4615_P6831</name>
</gene>
<dbReference type="CDD" id="cd02440">
    <property type="entry name" value="AdoMet_MTases"/>
    <property type="match status" value="1"/>
</dbReference>
<evidence type="ECO:0000313" key="2">
    <source>
        <dbReference type="EMBL" id="SBO97315.1"/>
    </source>
</evidence>
<dbReference type="RefSeq" id="WP_225266086.1">
    <property type="nucleotide sequence ID" value="NZ_CP084058.1"/>
</dbReference>
<name>A0A1M4EEH6_9ACTN</name>
<dbReference type="Gene3D" id="3.40.50.150">
    <property type="entry name" value="Vaccinia Virus protein VP39"/>
    <property type="match status" value="1"/>
</dbReference>
<reference evidence="2" key="1">
    <citation type="submission" date="2016-04" db="EMBL/GenBank/DDBJ databases">
        <authorList>
            <person name="Evans L.H."/>
            <person name="Alamgir A."/>
            <person name="Owens N."/>
            <person name="Weber N.D."/>
            <person name="Virtaneva K."/>
            <person name="Barbian K."/>
            <person name="Babar A."/>
            <person name="Rosenke K."/>
        </authorList>
    </citation>
    <scope>NUCLEOTIDE SEQUENCE</scope>
    <source>
        <strain evidence="2">Nono1</strain>
    </source>
</reference>
<dbReference type="EC" id="2.1.1.-" evidence="2"/>
<dbReference type="Pfam" id="PF13649">
    <property type="entry name" value="Methyltransf_25"/>
    <property type="match status" value="1"/>
</dbReference>
<sequence>MTQTAHRSYNGQEERTTQTKEAIRQVYEFISAEYDDRIPGLTAADRRFIDTELDFILGRVGPEDTVLDLGCGTGRLTIPLSGLARDVVGLDICDGMLSVARRKAAEEGARIRFDQGDMCDLPYADGSFDVVTSTLALMHIPPEARQTAFAEIARVLRPGGRVLTGVKNAAFEQLTRADRFATVDITDVDNKTLVFTGTRDGEERVTPWFSFSPEELEELFSDAGLRPARLRGNCLVAAWVADQILADPGIYSIVERLETALNETPPFSRFGYYILAEAVKPA</sequence>
<protein>
    <submittedName>
        <fullName evidence="2">Homolog 6 to S-adenosylmethionine-dependent methyltransferase 3</fullName>
        <ecNumber evidence="2">2.1.1.-</ecNumber>
    </submittedName>
</protein>
<keyword evidence="2" id="KW-0489">Methyltransferase</keyword>
<keyword evidence="2" id="KW-0808">Transferase</keyword>